<dbReference type="AlphaFoldDB" id="A0A3A3GVY7"/>
<evidence type="ECO:0000256" key="4">
    <source>
        <dbReference type="ARBA" id="ARBA00023136"/>
    </source>
</evidence>
<dbReference type="CDD" id="cd08010">
    <property type="entry name" value="MltG_like"/>
    <property type="match status" value="1"/>
</dbReference>
<evidence type="ECO:0000256" key="3">
    <source>
        <dbReference type="ARBA" id="ARBA00022989"/>
    </source>
</evidence>
<evidence type="ECO:0000256" key="7">
    <source>
        <dbReference type="HAMAP-Rule" id="MF_02065"/>
    </source>
</evidence>
<comment type="similarity">
    <text evidence="7">Belongs to the transglycosylase MltG family.</text>
</comment>
<keyword evidence="1 7" id="KW-1003">Cell membrane</keyword>
<comment type="subcellular location">
    <subcellularLocation>
        <location evidence="7">Cell membrane</location>
        <topology evidence="7">Single-pass membrane protein</topology>
    </subcellularLocation>
</comment>
<dbReference type="GO" id="GO:0071555">
    <property type="term" value="P:cell wall organization"/>
    <property type="evidence" value="ECO:0007669"/>
    <property type="project" value="UniProtKB-KW"/>
</dbReference>
<dbReference type="PANTHER" id="PTHR30518">
    <property type="entry name" value="ENDOLYTIC MUREIN TRANSGLYCOSYLASE"/>
    <property type="match status" value="1"/>
</dbReference>
<name>A0A3A3GVY7_PANTH</name>
<accession>A0A3A3GVY7</accession>
<evidence type="ECO:0000313" key="8">
    <source>
        <dbReference type="EMBL" id="RJG17902.1"/>
    </source>
</evidence>
<sequence>MKTGTKVMTAFLILIIVAGAGVIGYVWNGMQPLPTEEREITVTIEPGTGTSSIASRLEAEGVIKNALIFKGYLKYKNEGSRFQAGTYAFYPGVTYDEIIASLNQGDVVPDKMIRFTIPEGYTVAQIADKLADEGYVNKDTFLKLTDDIAWLSGQSGLAAQIPADERIKHSLEGYLFPETYEMKEGSSEKEIILRMLGEMEQQLNGILPDWETELKNKSLTLHQWLTAASLIEREVVVEEERPLVAGVIFNRIDQGMRLQIDATVQYALDKPKERLYYKDLDIESPYNTYQIDGLPPGPIASPSSASLVAAIWPESTDYLFYVTKKDGSYTHLFAKTYEEHLKNIEKSKQTAGE</sequence>
<organism evidence="8 9">
    <name type="scientific">Paenibacillus thiaminolyticus</name>
    <name type="common">Bacillus thiaminolyticus</name>
    <dbReference type="NCBI Taxonomy" id="49283"/>
    <lineage>
        <taxon>Bacteria</taxon>
        <taxon>Bacillati</taxon>
        <taxon>Bacillota</taxon>
        <taxon>Bacilli</taxon>
        <taxon>Bacillales</taxon>
        <taxon>Paenibacillaceae</taxon>
        <taxon>Paenibacillus</taxon>
    </lineage>
</organism>
<proteinExistence type="inferred from homology"/>
<dbReference type="EC" id="4.2.2.29" evidence="7"/>
<evidence type="ECO:0000256" key="5">
    <source>
        <dbReference type="ARBA" id="ARBA00023239"/>
    </source>
</evidence>
<dbReference type="RefSeq" id="WP_119796405.1">
    <property type="nucleotide sequence ID" value="NZ_QYZD01000044.1"/>
</dbReference>
<dbReference type="EMBL" id="QYZD01000044">
    <property type="protein sequence ID" value="RJG17902.1"/>
    <property type="molecule type" value="Genomic_DNA"/>
</dbReference>
<evidence type="ECO:0000313" key="9">
    <source>
        <dbReference type="Proteomes" id="UP000266177"/>
    </source>
</evidence>
<reference evidence="8 9" key="1">
    <citation type="submission" date="2018-09" db="EMBL/GenBank/DDBJ databases">
        <title>Paenibacillus SK2017-BO5.</title>
        <authorList>
            <person name="Piskunova J.V."/>
            <person name="Dubiley S.A."/>
            <person name="Severinov K.V."/>
        </authorList>
    </citation>
    <scope>NUCLEOTIDE SEQUENCE [LARGE SCALE GENOMIC DNA]</scope>
    <source>
        <strain evidence="8 9">BO5</strain>
    </source>
</reference>
<dbReference type="GO" id="GO:0008932">
    <property type="term" value="F:lytic endotransglycosylase activity"/>
    <property type="evidence" value="ECO:0007669"/>
    <property type="project" value="UniProtKB-UniRule"/>
</dbReference>
<feature type="transmembrane region" description="Helical" evidence="7">
    <location>
        <begin position="7"/>
        <end position="27"/>
    </location>
</feature>
<dbReference type="Pfam" id="PF02618">
    <property type="entry name" value="YceG"/>
    <property type="match status" value="1"/>
</dbReference>
<comment type="caution">
    <text evidence="8">The sequence shown here is derived from an EMBL/GenBank/DDBJ whole genome shotgun (WGS) entry which is preliminary data.</text>
</comment>
<dbReference type="PANTHER" id="PTHR30518:SF2">
    <property type="entry name" value="ENDOLYTIC MUREIN TRANSGLYCOSYLASE"/>
    <property type="match status" value="1"/>
</dbReference>
<gene>
    <name evidence="7 8" type="primary">mltG</name>
    <name evidence="8" type="ORF">DQX05_27090</name>
</gene>
<dbReference type="Gene3D" id="3.30.1490.480">
    <property type="entry name" value="Endolytic murein transglycosylase"/>
    <property type="match status" value="2"/>
</dbReference>
<dbReference type="NCBIfam" id="TIGR00247">
    <property type="entry name" value="endolytic transglycosylase MltG"/>
    <property type="match status" value="1"/>
</dbReference>
<dbReference type="Proteomes" id="UP000266177">
    <property type="component" value="Unassembled WGS sequence"/>
</dbReference>
<evidence type="ECO:0000256" key="2">
    <source>
        <dbReference type="ARBA" id="ARBA00022692"/>
    </source>
</evidence>
<dbReference type="Gene3D" id="3.30.160.60">
    <property type="entry name" value="Classic Zinc Finger"/>
    <property type="match status" value="1"/>
</dbReference>
<keyword evidence="3 7" id="KW-1133">Transmembrane helix</keyword>
<protein>
    <recommendedName>
        <fullName evidence="7">Endolytic murein transglycosylase</fullName>
        <ecNumber evidence="7">4.2.2.29</ecNumber>
    </recommendedName>
    <alternativeName>
        <fullName evidence="7">Peptidoglycan lytic transglycosylase</fullName>
    </alternativeName>
    <alternativeName>
        <fullName evidence="7">Peptidoglycan polymerization terminase</fullName>
    </alternativeName>
</protein>
<evidence type="ECO:0000256" key="6">
    <source>
        <dbReference type="ARBA" id="ARBA00023316"/>
    </source>
</evidence>
<dbReference type="OrthoDB" id="9814591at2"/>
<keyword evidence="2 7" id="KW-0812">Transmembrane</keyword>
<keyword evidence="5 7" id="KW-0456">Lyase</keyword>
<dbReference type="GO" id="GO:0009252">
    <property type="term" value="P:peptidoglycan biosynthetic process"/>
    <property type="evidence" value="ECO:0007669"/>
    <property type="project" value="UniProtKB-UniRule"/>
</dbReference>
<dbReference type="InterPro" id="IPR003770">
    <property type="entry name" value="MLTG-like"/>
</dbReference>
<keyword evidence="4 7" id="KW-0472">Membrane</keyword>
<dbReference type="HAMAP" id="MF_02065">
    <property type="entry name" value="MltG"/>
    <property type="match status" value="1"/>
</dbReference>
<feature type="site" description="Important for catalytic activity" evidence="7">
    <location>
        <position position="234"/>
    </location>
</feature>
<dbReference type="GO" id="GO:0005886">
    <property type="term" value="C:plasma membrane"/>
    <property type="evidence" value="ECO:0007669"/>
    <property type="project" value="UniProtKB-SubCell"/>
</dbReference>
<keyword evidence="6 7" id="KW-0961">Cell wall biogenesis/degradation</keyword>
<comment type="function">
    <text evidence="7">Functions as a peptidoglycan terminase that cleaves nascent peptidoglycan strands endolytically to terminate their elongation.</text>
</comment>
<comment type="catalytic activity">
    <reaction evidence="7">
        <text>a peptidoglycan chain = a peptidoglycan chain with N-acetyl-1,6-anhydromuramyl-[peptide] at the reducing end + a peptidoglycan chain with N-acetylglucosamine at the non-reducing end.</text>
        <dbReference type="EC" id="4.2.2.29"/>
    </reaction>
</comment>
<evidence type="ECO:0000256" key="1">
    <source>
        <dbReference type="ARBA" id="ARBA00022475"/>
    </source>
</evidence>